<dbReference type="PROSITE" id="PS51318">
    <property type="entry name" value="TAT"/>
    <property type="match status" value="1"/>
</dbReference>
<evidence type="ECO:0000313" key="6">
    <source>
        <dbReference type="EMBL" id="WDR05282.1"/>
    </source>
</evidence>
<feature type="chain" id="PRO_5045268876" evidence="5">
    <location>
        <begin position="18"/>
        <end position="430"/>
    </location>
</feature>
<keyword evidence="2" id="KW-0813">Transport</keyword>
<evidence type="ECO:0000256" key="2">
    <source>
        <dbReference type="ARBA" id="ARBA00022448"/>
    </source>
</evidence>
<reference evidence="6 7" key="1">
    <citation type="submission" date="2023-02" db="EMBL/GenBank/DDBJ databases">
        <title>Devosia chondri sp. nov., isolated from the phycosphere of marine algae.</title>
        <authorList>
            <person name="Kim J.M."/>
            <person name="Lee J.K."/>
            <person name="Choi B.J."/>
            <person name="Bayburt H."/>
            <person name="Jeon C.O."/>
        </authorList>
    </citation>
    <scope>NUCLEOTIDE SEQUENCE [LARGE SCALE GENOMIC DNA]</scope>
    <source>
        <strain evidence="6 7">G2-5</strain>
    </source>
</reference>
<dbReference type="PANTHER" id="PTHR30061:SF50">
    <property type="entry name" value="MALTOSE_MALTODEXTRIN-BINDING PERIPLASMIC PROTEIN"/>
    <property type="match status" value="1"/>
</dbReference>
<protein>
    <submittedName>
        <fullName evidence="6">Sugar ABC transporter substrate-binding protein</fullName>
    </submittedName>
</protein>
<comment type="similarity">
    <text evidence="1">Belongs to the bacterial solute-binding protein 1 family.</text>
</comment>
<organism evidence="6 7">
    <name type="scientific">Devosia rhodophyticola</name>
    <dbReference type="NCBI Taxonomy" id="3026423"/>
    <lineage>
        <taxon>Bacteria</taxon>
        <taxon>Pseudomonadati</taxon>
        <taxon>Pseudomonadota</taxon>
        <taxon>Alphaproteobacteria</taxon>
        <taxon>Hyphomicrobiales</taxon>
        <taxon>Devosiaceae</taxon>
        <taxon>Devosia</taxon>
    </lineage>
</organism>
<evidence type="ECO:0000256" key="3">
    <source>
        <dbReference type="ARBA" id="ARBA00022729"/>
    </source>
</evidence>
<evidence type="ECO:0000256" key="5">
    <source>
        <dbReference type="SAM" id="SignalP"/>
    </source>
</evidence>
<gene>
    <name evidence="6" type="ORF">PSQ90_13430</name>
</gene>
<evidence type="ECO:0000256" key="4">
    <source>
        <dbReference type="ARBA" id="ARBA00022764"/>
    </source>
</evidence>
<dbReference type="Proteomes" id="UP001222118">
    <property type="component" value="Chromosome"/>
</dbReference>
<name>A0ABY7YVQ5_9HYPH</name>
<dbReference type="SUPFAM" id="SSF53850">
    <property type="entry name" value="Periplasmic binding protein-like II"/>
    <property type="match status" value="1"/>
</dbReference>
<keyword evidence="3 5" id="KW-0732">Signal</keyword>
<dbReference type="RefSeq" id="WP_282210801.1">
    <property type="nucleotide sequence ID" value="NZ_CP118247.1"/>
</dbReference>
<dbReference type="InterPro" id="IPR006059">
    <property type="entry name" value="SBP"/>
</dbReference>
<accession>A0ABY7YVQ5</accession>
<keyword evidence="7" id="KW-1185">Reference proteome</keyword>
<evidence type="ECO:0000256" key="1">
    <source>
        <dbReference type="ARBA" id="ARBA00008520"/>
    </source>
</evidence>
<dbReference type="InterPro" id="IPR006311">
    <property type="entry name" value="TAT_signal"/>
</dbReference>
<sequence>MNKISRRSLLLSSAAFAAGVNLGIAPAFAQSDETATLKLQAFGGDAELGAMTNAIARFNSKYPNVTVELEIDAISGGWGDYVTKVLGQFNAGAAADVYGTAIETFQAFSSRNLWMPLDDFVAANSGFSDFAPSLFEQGSYNGAINYVPISWNNIMINYNRDLFDAAGVAYPVDGKWTWDEFREVAKKLTIKDASGTVTQFGYEVPNQNFFIQPWFFSNGTSILNDDWSASNMLDPKVAESLQFLYDLIHIDGVSPIPSSGATMDSQFMAGQVAMISRGHWIVQSAKSNDLNMDVAIPPSKESDTTVIGFGGYAINKATANPDLAKALILELTNEETQKEEGEKGGGVPGRLSAASTEAFLSYPPSAALYYQTLPHTKAVPSPANFQEVEKIVIRYYTAMMAGEVSIADGVKQADAELNESFARLKQQMGG</sequence>
<dbReference type="PANTHER" id="PTHR30061">
    <property type="entry name" value="MALTOSE-BINDING PERIPLASMIC PROTEIN"/>
    <property type="match status" value="1"/>
</dbReference>
<dbReference type="Pfam" id="PF13416">
    <property type="entry name" value="SBP_bac_8"/>
    <property type="match status" value="1"/>
</dbReference>
<keyword evidence="4" id="KW-0574">Periplasm</keyword>
<dbReference type="EMBL" id="CP118247">
    <property type="protein sequence ID" value="WDR05282.1"/>
    <property type="molecule type" value="Genomic_DNA"/>
</dbReference>
<dbReference type="CDD" id="cd13585">
    <property type="entry name" value="PBP2_TMBP_like"/>
    <property type="match status" value="1"/>
</dbReference>
<evidence type="ECO:0000313" key="7">
    <source>
        <dbReference type="Proteomes" id="UP001222118"/>
    </source>
</evidence>
<dbReference type="Gene3D" id="3.40.190.10">
    <property type="entry name" value="Periplasmic binding protein-like II"/>
    <property type="match status" value="1"/>
</dbReference>
<feature type="signal peptide" evidence="5">
    <location>
        <begin position="1"/>
        <end position="17"/>
    </location>
</feature>
<proteinExistence type="inferred from homology"/>